<evidence type="ECO:0000313" key="2">
    <source>
        <dbReference type="EMBL" id="SDW13925.1"/>
    </source>
</evidence>
<organism evidence="2 3">
    <name type="scientific">Sulfitobacter pontiacus</name>
    <dbReference type="NCBI Taxonomy" id="60137"/>
    <lineage>
        <taxon>Bacteria</taxon>
        <taxon>Pseudomonadati</taxon>
        <taxon>Pseudomonadota</taxon>
        <taxon>Alphaproteobacteria</taxon>
        <taxon>Rhodobacterales</taxon>
        <taxon>Roseobacteraceae</taxon>
        <taxon>Sulfitobacter</taxon>
    </lineage>
</organism>
<dbReference type="Proteomes" id="UP000183076">
    <property type="component" value="Unassembled WGS sequence"/>
</dbReference>
<sequence length="171" mass="18717">MPTTILTDIAEAKITQAAGSGSQVAITHVALGDGNGASYNGDFDQTYLRRERVRVPIERRHIVSPNAWRVKAEFGAETVAFDVREAGFFDADGDLIALCTFPAAEVRRTGAIVYLIDHVLNFSRVAEGLIIVDAPDDDLFDHVVTNLETQVIFATEQFDQRIAIRALQAAN</sequence>
<proteinExistence type="predicted"/>
<dbReference type="EMBL" id="FNNB01000001">
    <property type="protein sequence ID" value="SDW13925.1"/>
    <property type="molecule type" value="Genomic_DNA"/>
</dbReference>
<protein>
    <submittedName>
        <fullName evidence="2">Phage tail-collar fibre protein</fullName>
    </submittedName>
</protein>
<evidence type="ECO:0000259" key="1">
    <source>
        <dbReference type="Pfam" id="PF12571"/>
    </source>
</evidence>
<feature type="domain" description="Phage tail fibre protein N-terminal" evidence="1">
    <location>
        <begin position="3"/>
        <end position="103"/>
    </location>
</feature>
<gene>
    <name evidence="2" type="ORF">SAMN04488041_101379</name>
</gene>
<dbReference type="AlphaFoldDB" id="A0A1H2R3K7"/>
<dbReference type="InterPro" id="IPR022225">
    <property type="entry name" value="Phage_tail_fibre_N"/>
</dbReference>
<dbReference type="STRING" id="60137.SAMN04488041_101379"/>
<dbReference type="Pfam" id="PF12571">
    <property type="entry name" value="Phage_tail_fib"/>
    <property type="match status" value="1"/>
</dbReference>
<reference evidence="3" key="1">
    <citation type="submission" date="2016-10" db="EMBL/GenBank/DDBJ databases">
        <authorList>
            <person name="Varghese N."/>
            <person name="Submissions S."/>
        </authorList>
    </citation>
    <scope>NUCLEOTIDE SEQUENCE [LARGE SCALE GENOMIC DNA]</scope>
    <source>
        <strain evidence="3">DSM 10014</strain>
    </source>
</reference>
<dbReference type="GeneID" id="94019700"/>
<dbReference type="RefSeq" id="WP_244268807.1">
    <property type="nucleotide sequence ID" value="NZ_CP160849.1"/>
</dbReference>
<accession>A0A1H2R3K7</accession>
<evidence type="ECO:0000313" key="3">
    <source>
        <dbReference type="Proteomes" id="UP000183076"/>
    </source>
</evidence>
<name>A0A1H2R3K7_9RHOB</name>